<accession>A0A3M0JKT6</accession>
<evidence type="ECO:0000256" key="3">
    <source>
        <dbReference type="SAM" id="MobiDB-lite"/>
    </source>
</evidence>
<evidence type="ECO:0000256" key="2">
    <source>
        <dbReference type="ARBA" id="ARBA00023098"/>
    </source>
</evidence>
<dbReference type="Proteomes" id="UP000269221">
    <property type="component" value="Unassembled WGS sequence"/>
</dbReference>
<gene>
    <name evidence="4" type="ORF">DUI87_23928</name>
</gene>
<dbReference type="PANTHER" id="PTHR12187">
    <property type="entry name" value="AGAP000124-PA"/>
    <property type="match status" value="1"/>
</dbReference>
<protein>
    <recommendedName>
        <fullName evidence="6">Phosphatidylinositol-3,4-bisphosphate 4-phosphatase</fullName>
    </recommendedName>
</protein>
<name>A0A3M0JKT6_HIRRU</name>
<dbReference type="SUPFAM" id="SSF49562">
    <property type="entry name" value="C2 domain (Calcium/lipid-binding domain, CaLB)"/>
    <property type="match status" value="1"/>
</dbReference>
<keyword evidence="5" id="KW-1185">Reference proteome</keyword>
<reference evidence="4 5" key="1">
    <citation type="submission" date="2018-07" db="EMBL/GenBank/DDBJ databases">
        <title>A high quality draft genome assembly of the barn swallow (H. rustica rustica).</title>
        <authorList>
            <person name="Formenti G."/>
            <person name="Chiara M."/>
            <person name="Poveda L."/>
            <person name="Francoijs K.-J."/>
            <person name="Bonisoli-Alquati A."/>
            <person name="Canova L."/>
            <person name="Gianfranceschi L."/>
            <person name="Horner D.S."/>
            <person name="Saino N."/>
        </authorList>
    </citation>
    <scope>NUCLEOTIDE SEQUENCE [LARGE SCALE GENOMIC DNA]</scope>
    <source>
        <strain evidence="4">Chelidonia</strain>
        <tissue evidence="4">Blood</tissue>
    </source>
</reference>
<dbReference type="AlphaFoldDB" id="A0A3M0JKT6"/>
<sequence>MSFPSRCDTKFTVRGFARTSLIRKSPSWSITCSFGSDSSVLPVCHQLSERQELSDAVEWKWPLKCGNKCVCALSQSIFMGSDASEVVILERRWVAEFRSKTDVSIVPKFQSGEPTLHLGAASTPRSEPWAVAPGEVNSEGLRDRIRQLRRLMMEIKEERPADEARQFLPSSQLDSLGEPQLTSIQRIANEPKLEFSLACKDLAAAARDRKLNTFIQVSVVHPAEHVVTRYSSTEIVEGTKDPLFLTGVTFPPEYPIYEETKIKLTVYDVKDKSQDTWKKARKRRRRKQFEGDFYSSNFADCSQYKIGFKGVIPGNYDGEGDQVPAAEALIHAQLESTSAWNVRTSVLPDHKEPRADVGRSFLGSATFRVGDLVKAKEQLLTLTLRTSDGGKALGTVEVNLVKMGELEEGETDHITADTQDQKCALVRECTATEGISGKDNLPSLNAVLRNPVCKLYRFPTSDNKWMRIREQMAETTLSFHVPKELINLHIKEDMRRNQELKDLGELAPHWDNMRKSVIAHCDQMLSMYQDTLAELGKHTGSSFKSSCSKGEKTLEFIPINLHLQRMHVHSPRLKDALYDVITVGAPAAHFQGFKNGGLRKLLSKFEAERRNTGYQCIYYSPENTAKAKEVLSTINHLQPLISSHADLLLSSASQRSPDSLKNSLKMLSEKTELFVHSFKDQLVRSALLALYTARPGCVLKKPAVPRNSSEEGADAEHQDHPSQMKRQDSIPHHSEYDEEEWDRVWANVAKSLNCLIAMVDRLLEKDNKDNTSSIKEGEEEPSAADCKVLHTGGDWYEQLYPLVITLKDCMGEVVTRAKQSMAFVLLQELACGLPQCLMLTLRRDIVFSQALAGLVCGFVIKLHTGLHDQGFLQQLHTVGLLVQYEGLLSTYSEEAGMLEDMAVGISDLQKVKFKVIEAKSEDFLPIITGRREHYVIEVQLPAKMFELLPQEIKEGKLLHMYPVLFNVGINEQQTLAERFGDTTLQENINQENLELLKEYYKLFTEKMPPDCLPHFQEQNDLKGLLESLHQNIQAKKRKNVEIMWLAATICRKLNGVRFTCCKSAKDRTSMSVTLEQCSILRDEHQLHKDFFIRALDCMRSTAVSGFFHNSHPLGCCASSGPATISGNWPGDDDDDDDDDDYAFIREGCRIENVLKNVKCRKYAFNMIQLMAFPKYYRPPEGTYGKADT</sequence>
<dbReference type="InterPro" id="IPR035892">
    <property type="entry name" value="C2_domain_sf"/>
</dbReference>
<dbReference type="STRING" id="333673.A0A3M0JKT6"/>
<comment type="caution">
    <text evidence="4">The sequence shown here is derived from an EMBL/GenBank/DDBJ whole genome shotgun (WGS) entry which is preliminary data.</text>
</comment>
<dbReference type="OrthoDB" id="159395at2759"/>
<evidence type="ECO:0000313" key="4">
    <source>
        <dbReference type="EMBL" id="RMB99673.1"/>
    </source>
</evidence>
<feature type="region of interest" description="Disordered" evidence="3">
    <location>
        <begin position="701"/>
        <end position="733"/>
    </location>
</feature>
<dbReference type="GO" id="GO:0005737">
    <property type="term" value="C:cytoplasm"/>
    <property type="evidence" value="ECO:0007669"/>
    <property type="project" value="TreeGrafter"/>
</dbReference>
<organism evidence="4 5">
    <name type="scientific">Hirundo rustica rustica</name>
    <dbReference type="NCBI Taxonomy" id="333673"/>
    <lineage>
        <taxon>Eukaryota</taxon>
        <taxon>Metazoa</taxon>
        <taxon>Chordata</taxon>
        <taxon>Craniata</taxon>
        <taxon>Vertebrata</taxon>
        <taxon>Euteleostomi</taxon>
        <taxon>Archelosauria</taxon>
        <taxon>Archosauria</taxon>
        <taxon>Dinosauria</taxon>
        <taxon>Saurischia</taxon>
        <taxon>Theropoda</taxon>
        <taxon>Coelurosauria</taxon>
        <taxon>Aves</taxon>
        <taxon>Neognathae</taxon>
        <taxon>Neoaves</taxon>
        <taxon>Telluraves</taxon>
        <taxon>Australaves</taxon>
        <taxon>Passeriformes</taxon>
        <taxon>Sylvioidea</taxon>
        <taxon>Hirundinidae</taxon>
        <taxon>Hirundo</taxon>
    </lineage>
</organism>
<keyword evidence="2" id="KW-0443">Lipid metabolism</keyword>
<dbReference type="GO" id="GO:0016316">
    <property type="term" value="F:phosphatidylinositol-3,4-bisphosphate 4-phosphatase activity"/>
    <property type="evidence" value="ECO:0007669"/>
    <property type="project" value="InterPro"/>
</dbReference>
<dbReference type="PANTHER" id="PTHR12187:SF3">
    <property type="entry name" value="INOSITOL POLYPHOSPHATE 4-PHOSPHATASE TYPE II"/>
    <property type="match status" value="1"/>
</dbReference>
<dbReference type="EMBL" id="QRBI01000148">
    <property type="protein sequence ID" value="RMB99673.1"/>
    <property type="molecule type" value="Genomic_DNA"/>
</dbReference>
<evidence type="ECO:0008006" key="6">
    <source>
        <dbReference type="Google" id="ProtNLM"/>
    </source>
</evidence>
<dbReference type="InterPro" id="IPR039034">
    <property type="entry name" value="INPP4"/>
</dbReference>
<keyword evidence="1" id="KW-0378">Hydrolase</keyword>
<feature type="compositionally biased region" description="Basic and acidic residues" evidence="3">
    <location>
        <begin position="714"/>
        <end position="733"/>
    </location>
</feature>
<evidence type="ECO:0000313" key="5">
    <source>
        <dbReference type="Proteomes" id="UP000269221"/>
    </source>
</evidence>
<evidence type="ECO:0000256" key="1">
    <source>
        <dbReference type="ARBA" id="ARBA00022801"/>
    </source>
</evidence>
<proteinExistence type="predicted"/>